<dbReference type="EMBL" id="WNTK01000005">
    <property type="protein sequence ID" value="KAG9483618.1"/>
    <property type="molecule type" value="Genomic_DNA"/>
</dbReference>
<evidence type="ECO:0000256" key="1">
    <source>
        <dbReference type="SAM" id="MobiDB-lite"/>
    </source>
</evidence>
<protein>
    <submittedName>
        <fullName evidence="2">Uncharacterized protein</fullName>
    </submittedName>
</protein>
<dbReference type="AlphaFoldDB" id="A0A8J6K7H6"/>
<reference evidence="2" key="1">
    <citation type="thesis" date="2020" institute="ProQuest LLC" country="789 East Eisenhower Parkway, Ann Arbor, MI, USA">
        <title>Comparative Genomics and Chromosome Evolution.</title>
        <authorList>
            <person name="Mudd A.B."/>
        </authorList>
    </citation>
    <scope>NUCLEOTIDE SEQUENCE</scope>
    <source>
        <strain evidence="2">HN-11 Male</strain>
        <tissue evidence="2">Kidney and liver</tissue>
    </source>
</reference>
<comment type="caution">
    <text evidence="2">The sequence shown here is derived from an EMBL/GenBank/DDBJ whole genome shotgun (WGS) entry which is preliminary data.</text>
</comment>
<gene>
    <name evidence="2" type="ORF">GDO78_009506</name>
</gene>
<name>A0A8J6K7H6_ELECQ</name>
<feature type="region of interest" description="Disordered" evidence="1">
    <location>
        <begin position="28"/>
        <end position="74"/>
    </location>
</feature>
<evidence type="ECO:0000313" key="3">
    <source>
        <dbReference type="Proteomes" id="UP000770717"/>
    </source>
</evidence>
<organism evidence="2 3">
    <name type="scientific">Eleutherodactylus coqui</name>
    <name type="common">Puerto Rican coqui</name>
    <dbReference type="NCBI Taxonomy" id="57060"/>
    <lineage>
        <taxon>Eukaryota</taxon>
        <taxon>Metazoa</taxon>
        <taxon>Chordata</taxon>
        <taxon>Craniata</taxon>
        <taxon>Vertebrata</taxon>
        <taxon>Euteleostomi</taxon>
        <taxon>Amphibia</taxon>
        <taxon>Batrachia</taxon>
        <taxon>Anura</taxon>
        <taxon>Neobatrachia</taxon>
        <taxon>Hyloidea</taxon>
        <taxon>Eleutherodactylidae</taxon>
        <taxon>Eleutherodactylinae</taxon>
        <taxon>Eleutherodactylus</taxon>
        <taxon>Eleutherodactylus</taxon>
    </lineage>
</organism>
<evidence type="ECO:0000313" key="2">
    <source>
        <dbReference type="EMBL" id="KAG9483618.1"/>
    </source>
</evidence>
<accession>A0A8J6K7H6</accession>
<proteinExistence type="predicted"/>
<keyword evidence="3" id="KW-1185">Reference proteome</keyword>
<sequence length="74" mass="7884">MTVACVQYMGTGMMEGVTRWRRGSCGGLRTKGWLRGSEEPDGMRGAFSSTEQGPPGNRREGTAPSSSGIRSDLS</sequence>
<dbReference type="Proteomes" id="UP000770717">
    <property type="component" value="Unassembled WGS sequence"/>
</dbReference>
<feature type="compositionally biased region" description="Polar residues" evidence="1">
    <location>
        <begin position="63"/>
        <end position="74"/>
    </location>
</feature>